<dbReference type="SUPFAM" id="SSF54060">
    <property type="entry name" value="His-Me finger endonucleases"/>
    <property type="match status" value="1"/>
</dbReference>
<evidence type="ECO:0000313" key="2">
    <source>
        <dbReference type="Proteomes" id="UP000650467"/>
    </source>
</evidence>
<keyword evidence="2" id="KW-1185">Reference proteome</keyword>
<dbReference type="Pfam" id="PF02945">
    <property type="entry name" value="Endonuclease_7"/>
    <property type="match status" value="1"/>
</dbReference>
<dbReference type="Gene3D" id="3.40.1800.10">
    <property type="entry name" value="His-Me finger endonucleases"/>
    <property type="match status" value="1"/>
</dbReference>
<dbReference type="InterPro" id="IPR044925">
    <property type="entry name" value="His-Me_finger_sf"/>
</dbReference>
<dbReference type="InterPro" id="IPR023211">
    <property type="entry name" value="DNA_pol_palm_dom_sf"/>
</dbReference>
<sequence length="1338" mass="152208">MRNGKLSVWYDTVGTQGGTKVFEQANTFLTTNSFACPDYGSFTFLNPTTAALDLRSFDIRNLTVFESPALFSTELYADTLRCRKLAVLGASNVSVAGSVTAASYCNLTWDMVQSKPAFATVATSGNYSDLSNKPTIPAAQVNSDWLATTGVARVLNRPSHTTYAPTLSLASDPYTTYLTATFSDRCLGCITVTTLRTDQPAFYKTYQQNYEVAWQGNVGSPLITTRRLESGVAGLISMDWYYDSTSVRVTNGDPGDLAALASLDSLRLGALCYAKYVKPKCENDPAYREHRQTRIRDWMRTHYDEEARAKKKAYYEANKARIQEKARQRYLARKAAGKKITRKALRQWFAKKYGLVPRVPRTMAADTYAKWEDEYRQDNRAELERARRERQVAAKKHRYYTRSKAFQRELEDKQRAHSKFQEVKKHAKHIPLFERANDMTISVFFLQRTRAPDGSSFQVGSIEPFYISKHTSTVGHMVDLLLYHDEESGKSHYVYIKNLSALLRSQLPTKGKDDTMQFTNYQHKIRAPYIVYADCESILVPCTAGEEEDGSRNPAMPAAGGIAHESCTIKQRVHKPISFRYAIVGPSRQVVETRSFEGLDATQRFISSIVDDTLAISDRMNSTNTPISWLPGQEATHKRASCCYLCNQRFSWPDVRKVADHDHMTGEYRGAACELCNKRARKDRVSISVMFHAGKGYDFHHIMKHLGEYLGERPEITLSCIPLNTEKYLSFGMGRRTDYTNADGQETHKTAMFASFKDSHQFMPCALAKLVDSLKASDKARHTDSFTITRGYLRGKGYTDAQIDMLMQKGIFPYSWFDDASKLDYPGLPSQDAFKDDLTGKKFKDVDYAHAQHVYRVVLELLTEHEMVLFIEKATRGGISMISHRYAKANNRRVWGYNPKKLESWIASFDANNLYGWAMSCPLPTGGFEWLDPAAFTPEHIMSLDDNGSKGCFLMVDLEYPAALRNAHNAYPLAPEHMLVTRDMASPYNHAQAQLHKLDVGDCRKLVPNLHDKQGYVLHYRNLKLYLSLGMRLVRVHKVLQFDQSPWLREYIAYNTAQRNQAKAAGDVFLVDFWKLANNAVFGKTMENVRKSCLELRTKSDKFYHKAMSSPRKQHETIFGENLVCLHMRKTSVLINKPIYVGAAVLDLSKTLMYDFHYNTMLARYGHERCQLLFTDTDSLTYHITTPDVYEDMAAMPDLFDLSEYPHDHPLYSPDNCAVVGKMKDETKGVPIAEYVGLKPKMYAYRTVAIEKNEKHTAKGISKNVELGFHEYKLVLEGGTRPDDKRRVTQQSFRSYHHQLYTIQQTKVGLSPIDTKRYLLDDGVTSIAYGHKDIPCSV</sequence>
<organism evidence="1 2">
    <name type="scientific">Chlamydomonas incerta</name>
    <dbReference type="NCBI Taxonomy" id="51695"/>
    <lineage>
        <taxon>Eukaryota</taxon>
        <taxon>Viridiplantae</taxon>
        <taxon>Chlorophyta</taxon>
        <taxon>core chlorophytes</taxon>
        <taxon>Chlorophyceae</taxon>
        <taxon>CS clade</taxon>
        <taxon>Chlamydomonadales</taxon>
        <taxon>Chlamydomonadaceae</taxon>
        <taxon>Chlamydomonas</taxon>
    </lineage>
</organism>
<comment type="caution">
    <text evidence="1">The sequence shown here is derived from an EMBL/GenBank/DDBJ whole genome shotgun (WGS) entry which is preliminary data.</text>
</comment>
<name>A0A835TDB7_CHLIN</name>
<dbReference type="PANTHER" id="PTHR31511">
    <property type="entry name" value="PROTEIN CBG23764"/>
    <property type="match status" value="1"/>
</dbReference>
<dbReference type="OrthoDB" id="8191949at2759"/>
<evidence type="ECO:0000313" key="1">
    <source>
        <dbReference type="EMBL" id="KAG2443377.1"/>
    </source>
</evidence>
<dbReference type="PANTHER" id="PTHR31511:SF12">
    <property type="entry name" value="RHO TERMINATION FACTOR N-TERMINAL DOMAIN-CONTAINING PROTEIN"/>
    <property type="match status" value="1"/>
</dbReference>
<dbReference type="InterPro" id="IPR038563">
    <property type="entry name" value="Endonuclease_7_sf"/>
</dbReference>
<dbReference type="InterPro" id="IPR043502">
    <property type="entry name" value="DNA/RNA_pol_sf"/>
</dbReference>
<dbReference type="Gene3D" id="3.90.1600.10">
    <property type="entry name" value="Palm domain of DNA polymerase"/>
    <property type="match status" value="1"/>
</dbReference>
<dbReference type="Proteomes" id="UP000650467">
    <property type="component" value="Unassembled WGS sequence"/>
</dbReference>
<dbReference type="EMBL" id="JAEHOC010000003">
    <property type="protein sequence ID" value="KAG2443377.1"/>
    <property type="molecule type" value="Genomic_DNA"/>
</dbReference>
<protein>
    <recommendedName>
        <fullName evidence="3">DNA-directed DNA polymerase</fullName>
    </recommendedName>
</protein>
<reference evidence="1" key="1">
    <citation type="journal article" date="2020" name="bioRxiv">
        <title>Comparative genomics of Chlamydomonas.</title>
        <authorList>
            <person name="Craig R.J."/>
            <person name="Hasan A.R."/>
            <person name="Ness R.W."/>
            <person name="Keightley P.D."/>
        </authorList>
    </citation>
    <scope>NUCLEOTIDE SEQUENCE</scope>
    <source>
        <strain evidence="1">SAG 7.73</strain>
    </source>
</reference>
<evidence type="ECO:0008006" key="3">
    <source>
        <dbReference type="Google" id="ProtNLM"/>
    </source>
</evidence>
<dbReference type="InterPro" id="IPR004211">
    <property type="entry name" value="Endonuclease_7"/>
</dbReference>
<accession>A0A835TDB7</accession>
<proteinExistence type="predicted"/>
<dbReference type="SUPFAM" id="SSF56672">
    <property type="entry name" value="DNA/RNA polymerases"/>
    <property type="match status" value="1"/>
</dbReference>
<gene>
    <name evidence="1" type="ORF">HXX76_001737</name>
</gene>